<dbReference type="InterPro" id="IPR038534">
    <property type="entry name" value="Rtr1/RPAP2_sf"/>
</dbReference>
<evidence type="ECO:0000313" key="15">
    <source>
        <dbReference type="Proteomes" id="UP001279734"/>
    </source>
</evidence>
<gene>
    <name evidence="14" type="ORF">Nepgr_013170</name>
</gene>
<keyword evidence="15" id="KW-1185">Reference proteome</keyword>
<evidence type="ECO:0000256" key="2">
    <source>
        <dbReference type="ARBA" id="ARBA00005676"/>
    </source>
</evidence>
<dbReference type="InterPro" id="IPR039693">
    <property type="entry name" value="Rtr1/RPAP2"/>
</dbReference>
<evidence type="ECO:0000259" key="13">
    <source>
        <dbReference type="PROSITE" id="PS51479"/>
    </source>
</evidence>
<evidence type="ECO:0000256" key="3">
    <source>
        <dbReference type="ARBA" id="ARBA00022723"/>
    </source>
</evidence>
<dbReference type="PROSITE" id="PS51479">
    <property type="entry name" value="ZF_RTR1"/>
    <property type="match status" value="1"/>
</dbReference>
<dbReference type="GO" id="GO:0008270">
    <property type="term" value="F:zinc ion binding"/>
    <property type="evidence" value="ECO:0007669"/>
    <property type="project" value="UniProtKB-KW"/>
</dbReference>
<keyword evidence="6 12" id="KW-0862">Zinc</keyword>
<dbReference type="EC" id="3.1.3.16" evidence="12"/>
<dbReference type="EMBL" id="BSYO01000011">
    <property type="protein sequence ID" value="GMH11329.1"/>
    <property type="molecule type" value="Genomic_DNA"/>
</dbReference>
<sequence length="709" mass="78485">MAEDPITSVNEAVHKLQLCLLEGIQDENQLFAAGSLMSRSDYEDVVTERSICNMCGYPLCNKSLPSERPRRGRYRISLKEHKVYDLHETYMYCSTSCVICSRAFAGSLQDERCSTFNTAKINEILNMFENTNLESDTDPGKSEDLGLSELKIHEKTDFKGGEVSLKKWIGPPNAIEGYVPKRDHTYTPLKSETCKEGDENDSKARPLHAETSKPFLNEMDFKSTILTHDEQGVSKKFPENVSNLMPLHSKAQKKGSKHKKSDLKKGMDTIFNDVDFSSAIITQDEYVISKTPVPADTFSNQRSKGSEENSCIVGASDRFTVSKESSVTMHNDSDMMLMNSSAAQIGSITTDKSTLTDVSSYHSQNGPKSAVDGVKEIHAEKSVQSSKTTTKSSLKSKGVKKVAHSVSWMDEKNGSLNGRNLCEVQELRNMKEGSETFKSTEIGNDDLEQLASAKACATALDQAAEAVESGVSRVTGAASETGIILFPQQLETDGRKCLDKVSRLEAEPAPVKWPRKSGLSDAECFDSKDSWFDAPPEGFSLTLSPFATMWNALFTWITSSSLAYIYGRAERFQGEYMFVNGREYPQKIVLPDGRSSEIKQTLAGFLAQALPSVIGDLKLPIPTSTLEQGLGNLLETMSFLDALPPFRVKQWQVIVLLFIDALSVCQIPRLAPHLTNRRMIIPKVLEGTQISLEEYKAMKDLIIPLDQAP</sequence>
<accession>A0AAD3SIL8</accession>
<dbReference type="InterPro" id="IPR007308">
    <property type="entry name" value="Rtr1/RPAP2_dom"/>
</dbReference>
<comment type="similarity">
    <text evidence="2 11 12">Belongs to the RPAP2 family.</text>
</comment>
<evidence type="ECO:0000313" key="14">
    <source>
        <dbReference type="EMBL" id="GMH11329.1"/>
    </source>
</evidence>
<dbReference type="PANTHER" id="PTHR14732">
    <property type="entry name" value="RNA POLYMERASE II SUBUNIT B1 CTD PHOSPHATASE RPAP2-RELATED"/>
    <property type="match status" value="1"/>
</dbReference>
<feature type="domain" description="RTR1-type" evidence="13">
    <location>
        <begin position="32"/>
        <end position="117"/>
    </location>
</feature>
<comment type="function">
    <text evidence="12">Putative RNA polymerase II subunit B1 C-terminal domain (CTD) phosphatase involved in RNA polymerase II transcription regulation.</text>
</comment>
<dbReference type="Gene3D" id="1.25.40.820">
    <property type="match status" value="1"/>
</dbReference>
<dbReference type="AlphaFoldDB" id="A0AAD3SIL8"/>
<evidence type="ECO:0000256" key="1">
    <source>
        <dbReference type="ARBA" id="ARBA00004123"/>
    </source>
</evidence>
<keyword evidence="5 12" id="KW-0378">Hydrolase</keyword>
<keyword evidence="7 12" id="KW-0904">Protein phosphatase</keyword>
<dbReference type="GO" id="GO:0008420">
    <property type="term" value="F:RNA polymerase II CTD heptapeptide repeat phosphatase activity"/>
    <property type="evidence" value="ECO:0007669"/>
    <property type="project" value="UniProtKB-UniRule"/>
</dbReference>
<keyword evidence="8 12" id="KW-0539">Nucleus</keyword>
<comment type="caution">
    <text evidence="14">The sequence shown here is derived from an EMBL/GenBank/DDBJ whole genome shotgun (WGS) entry which is preliminary data.</text>
</comment>
<evidence type="ECO:0000256" key="8">
    <source>
        <dbReference type="ARBA" id="ARBA00023242"/>
    </source>
</evidence>
<keyword evidence="3 12" id="KW-0479">Metal-binding</keyword>
<evidence type="ECO:0000256" key="10">
    <source>
        <dbReference type="ARBA" id="ARBA00048336"/>
    </source>
</evidence>
<evidence type="ECO:0000256" key="4">
    <source>
        <dbReference type="ARBA" id="ARBA00022771"/>
    </source>
</evidence>
<dbReference type="GO" id="GO:0005634">
    <property type="term" value="C:nucleus"/>
    <property type="evidence" value="ECO:0007669"/>
    <property type="project" value="UniProtKB-SubCell"/>
</dbReference>
<dbReference type="GO" id="GO:0043175">
    <property type="term" value="F:RNA polymerase core enzyme binding"/>
    <property type="evidence" value="ECO:0007669"/>
    <property type="project" value="UniProtKB-UniRule"/>
</dbReference>
<evidence type="ECO:0000256" key="11">
    <source>
        <dbReference type="PROSITE-ProRule" id="PRU00812"/>
    </source>
</evidence>
<name>A0AAD3SIL8_NEPGR</name>
<dbReference type="Pfam" id="PF04181">
    <property type="entry name" value="RPAP2_Rtr1"/>
    <property type="match status" value="1"/>
</dbReference>
<evidence type="ECO:0000256" key="9">
    <source>
        <dbReference type="ARBA" id="ARBA00047761"/>
    </source>
</evidence>
<dbReference type="GO" id="GO:0005737">
    <property type="term" value="C:cytoplasm"/>
    <property type="evidence" value="ECO:0007669"/>
    <property type="project" value="TreeGrafter"/>
</dbReference>
<dbReference type="PANTHER" id="PTHR14732:SF0">
    <property type="entry name" value="RNA POLYMERASE II SUBUNIT B1 CTD PHOSPHATASE RPAP2-RELATED"/>
    <property type="match status" value="1"/>
</dbReference>
<evidence type="ECO:0000256" key="6">
    <source>
        <dbReference type="ARBA" id="ARBA00022833"/>
    </source>
</evidence>
<keyword evidence="4 12" id="KW-0863">Zinc-finger</keyword>
<comment type="catalytic activity">
    <reaction evidence="9 12">
        <text>O-phospho-L-seryl-[protein] + H2O = L-seryl-[protein] + phosphate</text>
        <dbReference type="Rhea" id="RHEA:20629"/>
        <dbReference type="Rhea" id="RHEA-COMP:9863"/>
        <dbReference type="Rhea" id="RHEA-COMP:11604"/>
        <dbReference type="ChEBI" id="CHEBI:15377"/>
        <dbReference type="ChEBI" id="CHEBI:29999"/>
        <dbReference type="ChEBI" id="CHEBI:43474"/>
        <dbReference type="ChEBI" id="CHEBI:83421"/>
        <dbReference type="EC" id="3.1.3.16"/>
    </reaction>
</comment>
<evidence type="ECO:0000256" key="7">
    <source>
        <dbReference type="ARBA" id="ARBA00022912"/>
    </source>
</evidence>
<dbReference type="Proteomes" id="UP001279734">
    <property type="component" value="Unassembled WGS sequence"/>
</dbReference>
<protein>
    <recommendedName>
        <fullName evidence="12">RNA polymerase II subunit B1 CTD phosphatase RPAP2 homolog</fullName>
        <ecNumber evidence="12">3.1.3.16</ecNumber>
    </recommendedName>
</protein>
<comment type="catalytic activity">
    <reaction evidence="10 12">
        <text>O-phospho-L-threonyl-[protein] + H2O = L-threonyl-[protein] + phosphate</text>
        <dbReference type="Rhea" id="RHEA:47004"/>
        <dbReference type="Rhea" id="RHEA-COMP:11060"/>
        <dbReference type="Rhea" id="RHEA-COMP:11605"/>
        <dbReference type="ChEBI" id="CHEBI:15377"/>
        <dbReference type="ChEBI" id="CHEBI:30013"/>
        <dbReference type="ChEBI" id="CHEBI:43474"/>
        <dbReference type="ChEBI" id="CHEBI:61977"/>
        <dbReference type="EC" id="3.1.3.16"/>
    </reaction>
</comment>
<proteinExistence type="inferred from homology"/>
<evidence type="ECO:0000256" key="12">
    <source>
        <dbReference type="RuleBase" id="RU367080"/>
    </source>
</evidence>
<evidence type="ECO:0000256" key="5">
    <source>
        <dbReference type="ARBA" id="ARBA00022801"/>
    </source>
</evidence>
<reference evidence="14" key="1">
    <citation type="submission" date="2023-05" db="EMBL/GenBank/DDBJ databases">
        <title>Nepenthes gracilis genome sequencing.</title>
        <authorList>
            <person name="Fukushima K."/>
        </authorList>
    </citation>
    <scope>NUCLEOTIDE SEQUENCE</scope>
    <source>
        <strain evidence="14">SING2019-196</strain>
    </source>
</reference>
<comment type="subcellular location">
    <subcellularLocation>
        <location evidence="1 12">Nucleus</location>
    </subcellularLocation>
</comment>
<organism evidence="14 15">
    <name type="scientific">Nepenthes gracilis</name>
    <name type="common">Slender pitcher plant</name>
    <dbReference type="NCBI Taxonomy" id="150966"/>
    <lineage>
        <taxon>Eukaryota</taxon>
        <taxon>Viridiplantae</taxon>
        <taxon>Streptophyta</taxon>
        <taxon>Embryophyta</taxon>
        <taxon>Tracheophyta</taxon>
        <taxon>Spermatophyta</taxon>
        <taxon>Magnoliopsida</taxon>
        <taxon>eudicotyledons</taxon>
        <taxon>Gunneridae</taxon>
        <taxon>Pentapetalae</taxon>
        <taxon>Caryophyllales</taxon>
        <taxon>Nepenthaceae</taxon>
        <taxon>Nepenthes</taxon>
    </lineage>
</organism>